<organism evidence="3 4">
    <name type="scientific">Aromatoleum bremense</name>
    <dbReference type="NCBI Taxonomy" id="76115"/>
    <lineage>
        <taxon>Bacteria</taxon>
        <taxon>Pseudomonadati</taxon>
        <taxon>Pseudomonadota</taxon>
        <taxon>Betaproteobacteria</taxon>
        <taxon>Rhodocyclales</taxon>
        <taxon>Rhodocyclaceae</taxon>
        <taxon>Aromatoleum</taxon>
    </lineage>
</organism>
<accession>A0ABX1NUQ6</accession>
<keyword evidence="4" id="KW-1185">Reference proteome</keyword>
<protein>
    <recommendedName>
        <fullName evidence="5">TrfB transcriptional repressor protein domain-containing protein</fullName>
    </recommendedName>
</protein>
<reference evidence="3 4" key="1">
    <citation type="submission" date="2019-12" db="EMBL/GenBank/DDBJ databases">
        <title>Comparative genomics gives insights into the taxonomy of the Azoarcus-Aromatoleum group and reveals separate origins of nif in the plant-associated Azoarcus and non-plant-associated Aromatoleum sub-groups.</title>
        <authorList>
            <person name="Lafos M."/>
            <person name="Maluk M."/>
            <person name="Batista M."/>
            <person name="Junghare M."/>
            <person name="Carmona M."/>
            <person name="Faoro H."/>
            <person name="Cruz L.M."/>
            <person name="Battistoni F."/>
            <person name="De Souza E."/>
            <person name="Pedrosa F."/>
            <person name="Chen W.-M."/>
            <person name="Poole P.S."/>
            <person name="Dixon R.A."/>
            <person name="James E.K."/>
        </authorList>
    </citation>
    <scope>NUCLEOTIDE SEQUENCE [LARGE SCALE GENOMIC DNA]</scope>
    <source>
        <strain evidence="3 4">PbN1</strain>
    </source>
</reference>
<proteinExistence type="predicted"/>
<evidence type="ECO:0008006" key="5">
    <source>
        <dbReference type="Google" id="ProtNLM"/>
    </source>
</evidence>
<dbReference type="InterPro" id="IPR053721">
    <property type="entry name" value="Fimbrial_Adhesin_Reg"/>
</dbReference>
<dbReference type="RefSeq" id="WP_169202383.1">
    <property type="nucleotide sequence ID" value="NZ_CP059467.1"/>
</dbReference>
<name>A0ABX1NUQ6_9RHOO</name>
<dbReference type="Gene3D" id="1.10.10.2690">
    <property type="match status" value="1"/>
</dbReference>
<keyword evidence="1" id="KW-0805">Transcription regulation</keyword>
<evidence type="ECO:0000256" key="1">
    <source>
        <dbReference type="ARBA" id="ARBA00023015"/>
    </source>
</evidence>
<dbReference type="Proteomes" id="UP000633943">
    <property type="component" value="Unassembled WGS sequence"/>
</dbReference>
<sequence>MHRLIPCHMMQLGWRDQSSYQRRSHDENRSMTPEQFEAIARLVRAREGPARSAARLVLIDGMRVKAAAEACALTSQSVSKAVRRFREAHALLCAAYPPQAEKSEREA</sequence>
<dbReference type="EMBL" id="WTVP01000021">
    <property type="protein sequence ID" value="NMG15748.1"/>
    <property type="molecule type" value="Genomic_DNA"/>
</dbReference>
<evidence type="ECO:0000313" key="4">
    <source>
        <dbReference type="Proteomes" id="UP000633943"/>
    </source>
</evidence>
<gene>
    <name evidence="3" type="ORF">GPA24_09350</name>
</gene>
<evidence type="ECO:0000313" key="3">
    <source>
        <dbReference type="EMBL" id="NMG15748.1"/>
    </source>
</evidence>
<evidence type="ECO:0000256" key="2">
    <source>
        <dbReference type="ARBA" id="ARBA00023163"/>
    </source>
</evidence>
<comment type="caution">
    <text evidence="3">The sequence shown here is derived from an EMBL/GenBank/DDBJ whole genome shotgun (WGS) entry which is preliminary data.</text>
</comment>
<keyword evidence="2" id="KW-0804">Transcription</keyword>